<evidence type="ECO:0000256" key="5">
    <source>
        <dbReference type="ARBA" id="ARBA00022692"/>
    </source>
</evidence>
<evidence type="ECO:0000259" key="9">
    <source>
        <dbReference type="PROSITE" id="PS50850"/>
    </source>
</evidence>
<keyword evidence="6 8" id="KW-1133">Transmembrane helix</keyword>
<dbReference type="SUPFAM" id="SSF103473">
    <property type="entry name" value="MFS general substrate transporter"/>
    <property type="match status" value="1"/>
</dbReference>
<evidence type="ECO:0000256" key="3">
    <source>
        <dbReference type="ARBA" id="ARBA00022448"/>
    </source>
</evidence>
<feature type="transmembrane region" description="Helical" evidence="8">
    <location>
        <begin position="231"/>
        <end position="252"/>
    </location>
</feature>
<dbReference type="PATRIC" id="fig|1225564.3.peg.4204"/>
<comment type="caution">
    <text evidence="10">The sequence shown here is derived from an EMBL/GenBank/DDBJ whole genome shotgun (WGS) entry which is preliminary data.</text>
</comment>
<dbReference type="PANTHER" id="PTHR43271:SF1">
    <property type="entry name" value="INNER MEMBRANE TRANSPORT PROTEIN YNFM"/>
    <property type="match status" value="1"/>
</dbReference>
<dbReference type="InterPro" id="IPR036259">
    <property type="entry name" value="MFS_trans_sf"/>
</dbReference>
<feature type="transmembrane region" description="Helical" evidence="8">
    <location>
        <begin position="177"/>
        <end position="199"/>
    </location>
</feature>
<feature type="transmembrane region" description="Helical" evidence="8">
    <location>
        <begin position="264"/>
        <end position="283"/>
    </location>
</feature>
<feature type="transmembrane region" description="Helical" evidence="8">
    <location>
        <begin position="63"/>
        <end position="83"/>
    </location>
</feature>
<dbReference type="GO" id="GO:0022857">
    <property type="term" value="F:transmembrane transporter activity"/>
    <property type="evidence" value="ECO:0007669"/>
    <property type="project" value="InterPro"/>
</dbReference>
<evidence type="ECO:0000313" key="11">
    <source>
        <dbReference type="Proteomes" id="UP000035489"/>
    </source>
</evidence>
<name>A0A0H1RQK4_9HYPH</name>
<feature type="transmembrane region" description="Helical" evidence="8">
    <location>
        <begin position="381"/>
        <end position="400"/>
    </location>
</feature>
<dbReference type="PANTHER" id="PTHR43271">
    <property type="entry name" value="BLL2771 PROTEIN"/>
    <property type="match status" value="1"/>
</dbReference>
<feature type="transmembrane region" description="Helical" evidence="8">
    <location>
        <begin position="318"/>
        <end position="341"/>
    </location>
</feature>
<keyword evidence="7 8" id="KW-0472">Membrane</keyword>
<keyword evidence="3" id="KW-0813">Transport</keyword>
<evidence type="ECO:0000256" key="7">
    <source>
        <dbReference type="ARBA" id="ARBA00023136"/>
    </source>
</evidence>
<evidence type="ECO:0000256" key="8">
    <source>
        <dbReference type="SAM" id="Phobius"/>
    </source>
</evidence>
<dbReference type="CDD" id="cd17324">
    <property type="entry name" value="MFS_NepI_like"/>
    <property type="match status" value="1"/>
</dbReference>
<evidence type="ECO:0000256" key="4">
    <source>
        <dbReference type="ARBA" id="ARBA00022475"/>
    </source>
</evidence>
<dbReference type="GO" id="GO:0005886">
    <property type="term" value="C:plasma membrane"/>
    <property type="evidence" value="ECO:0007669"/>
    <property type="project" value="UniProtKB-SubCell"/>
</dbReference>
<evidence type="ECO:0000256" key="2">
    <source>
        <dbReference type="ARBA" id="ARBA00008335"/>
    </source>
</evidence>
<dbReference type="STRING" id="1225564.AA309_01430"/>
<accession>A0A0H1RQK4</accession>
<keyword evidence="5 8" id="KW-0812">Transmembrane</keyword>
<feature type="transmembrane region" description="Helical" evidence="8">
    <location>
        <begin position="116"/>
        <end position="138"/>
    </location>
</feature>
<keyword evidence="4" id="KW-1003">Cell membrane</keyword>
<sequence>MRTAGDAGPHVPQWTKRGTSAYRRISLALFLAGFATFSLIYAIQPLLPHLVDEFGVSPSASSLALSLTTGFLAFAILCAGALSEAMSRRGLMFASMCGAAVLHIGSAVAPDWHVLLVLRALEGLVLGGVPAVAMAYLAEEIHPKALGTAMGLYVGGTAFGAMLGRISAGVVTEYFSWRAASGGIGVLGLMASLGFFVLLPPSRNFFPRSRGTMAHHRDAWFRHLRTPGLPLLFLMGFLGLGINVTMFNYLTFRLSAAPFNLTPAQIGAIFLVYLLGAIASTVAGNLADRLGRSPVLFAGLVMMAVGIALTLFSTLAGVIAGVIASTVGFFVTHSVASGWVGRMAAGSKGHASSLYLLAYYVGSSVLGSAGGWFWAGGGWSAVAGFVVLMLAVAFITALRLRKIEQSKP</sequence>
<dbReference type="PROSITE" id="PS50850">
    <property type="entry name" value="MFS"/>
    <property type="match status" value="1"/>
</dbReference>
<feature type="transmembrane region" description="Helical" evidence="8">
    <location>
        <begin position="353"/>
        <end position="375"/>
    </location>
</feature>
<keyword evidence="11" id="KW-1185">Reference proteome</keyword>
<dbReference type="Proteomes" id="UP000035489">
    <property type="component" value="Unassembled WGS sequence"/>
</dbReference>
<comment type="similarity">
    <text evidence="2">Belongs to the major facilitator superfamily.</text>
</comment>
<feature type="domain" description="Major facilitator superfamily (MFS) profile" evidence="9">
    <location>
        <begin position="21"/>
        <end position="401"/>
    </location>
</feature>
<dbReference type="Gene3D" id="1.20.1250.20">
    <property type="entry name" value="MFS general substrate transporter like domains"/>
    <property type="match status" value="2"/>
</dbReference>
<feature type="transmembrane region" description="Helical" evidence="8">
    <location>
        <begin position="150"/>
        <end position="171"/>
    </location>
</feature>
<feature type="transmembrane region" description="Helical" evidence="8">
    <location>
        <begin position="295"/>
        <end position="312"/>
    </location>
</feature>
<organism evidence="10 11">
    <name type="scientific">Microvirga vignae</name>
    <dbReference type="NCBI Taxonomy" id="1225564"/>
    <lineage>
        <taxon>Bacteria</taxon>
        <taxon>Pseudomonadati</taxon>
        <taxon>Pseudomonadota</taxon>
        <taxon>Alphaproteobacteria</taxon>
        <taxon>Hyphomicrobiales</taxon>
        <taxon>Methylobacteriaceae</taxon>
        <taxon>Microvirga</taxon>
    </lineage>
</organism>
<dbReference type="AlphaFoldDB" id="A0A0H1RQK4"/>
<reference evidence="10 11" key="1">
    <citation type="submission" date="2015-05" db="EMBL/GenBank/DDBJ databases">
        <title>Draft genome sequence of Microvirga vignae strain BR3299, a novel nitrogen fixing bacteria isolated from Brazil semi-aired region.</title>
        <authorList>
            <person name="Zilli J.E."/>
            <person name="Passos S.R."/>
            <person name="Leite J."/>
            <person name="Baldani J.I."/>
            <person name="Xavier G.R."/>
            <person name="Rumjaneck N.G."/>
            <person name="Simoes-Araujo J.L."/>
        </authorList>
    </citation>
    <scope>NUCLEOTIDE SEQUENCE [LARGE SCALE GENOMIC DNA]</scope>
    <source>
        <strain evidence="10 11">BR3299</strain>
    </source>
</reference>
<feature type="transmembrane region" description="Helical" evidence="8">
    <location>
        <begin position="90"/>
        <end position="110"/>
    </location>
</feature>
<dbReference type="EMBL" id="LCYG01000004">
    <property type="protein sequence ID" value="KLK94937.1"/>
    <property type="molecule type" value="Genomic_DNA"/>
</dbReference>
<dbReference type="InterPro" id="IPR020846">
    <property type="entry name" value="MFS_dom"/>
</dbReference>
<feature type="transmembrane region" description="Helical" evidence="8">
    <location>
        <begin position="25"/>
        <end position="43"/>
    </location>
</feature>
<protein>
    <recommendedName>
        <fullName evidence="9">Major facilitator superfamily (MFS) profile domain-containing protein</fullName>
    </recommendedName>
</protein>
<evidence type="ECO:0000256" key="6">
    <source>
        <dbReference type="ARBA" id="ARBA00022989"/>
    </source>
</evidence>
<gene>
    <name evidence="10" type="ORF">AA309_01430</name>
</gene>
<proteinExistence type="inferred from homology"/>
<dbReference type="InterPro" id="IPR011701">
    <property type="entry name" value="MFS"/>
</dbReference>
<evidence type="ECO:0000313" key="10">
    <source>
        <dbReference type="EMBL" id="KLK94937.1"/>
    </source>
</evidence>
<dbReference type="Pfam" id="PF07690">
    <property type="entry name" value="MFS_1"/>
    <property type="match status" value="2"/>
</dbReference>
<evidence type="ECO:0000256" key="1">
    <source>
        <dbReference type="ARBA" id="ARBA00004651"/>
    </source>
</evidence>
<comment type="subcellular location">
    <subcellularLocation>
        <location evidence="1">Cell membrane</location>
        <topology evidence="1">Multi-pass membrane protein</topology>
    </subcellularLocation>
</comment>